<evidence type="ECO:0000313" key="2">
    <source>
        <dbReference type="Proteomes" id="UP000541969"/>
    </source>
</evidence>
<evidence type="ECO:0008006" key="3">
    <source>
        <dbReference type="Google" id="ProtNLM"/>
    </source>
</evidence>
<proteinExistence type="predicted"/>
<gene>
    <name evidence="1" type="ORF">GGQ55_001815</name>
</gene>
<accession>A0A853CDR0</accession>
<sequence length="154" mass="16440">MAVRILRTARRLLPWLAGWLAFQGVVAVAGRVLAARFDEGDDSSTEIRRVFTMGGLQLTPTNPEVSRIEMDLGMAGGEIDLTGLKETNGIDLTVRAVMGGVAVKVPPDWRVWSQFRGVGGIGTDGGLTRCHDEHNADLRVRALAVFGGIGVEAG</sequence>
<dbReference type="RefSeq" id="WP_179716176.1">
    <property type="nucleotide sequence ID" value="NZ_JACBZT010000001.1"/>
</dbReference>
<dbReference type="Proteomes" id="UP000541969">
    <property type="component" value="Unassembled WGS sequence"/>
</dbReference>
<organism evidence="1 2">
    <name type="scientific">Petropleomorpha daqingensis</name>
    <dbReference type="NCBI Taxonomy" id="2026353"/>
    <lineage>
        <taxon>Bacteria</taxon>
        <taxon>Bacillati</taxon>
        <taxon>Actinomycetota</taxon>
        <taxon>Actinomycetes</taxon>
        <taxon>Geodermatophilales</taxon>
        <taxon>Geodermatophilaceae</taxon>
        <taxon>Petropleomorpha</taxon>
    </lineage>
</organism>
<keyword evidence="2" id="KW-1185">Reference proteome</keyword>
<dbReference type="AlphaFoldDB" id="A0A853CDR0"/>
<protein>
    <recommendedName>
        <fullName evidence="3">Cell wall-active antibiotics response 4TMS YvqF</fullName>
    </recommendedName>
</protein>
<comment type="caution">
    <text evidence="1">The sequence shown here is derived from an EMBL/GenBank/DDBJ whole genome shotgun (WGS) entry which is preliminary data.</text>
</comment>
<dbReference type="EMBL" id="JACBZT010000001">
    <property type="protein sequence ID" value="NYJ05537.1"/>
    <property type="molecule type" value="Genomic_DNA"/>
</dbReference>
<evidence type="ECO:0000313" key="1">
    <source>
        <dbReference type="EMBL" id="NYJ05537.1"/>
    </source>
</evidence>
<reference evidence="1 2" key="1">
    <citation type="submission" date="2020-07" db="EMBL/GenBank/DDBJ databases">
        <title>Sequencing the genomes of 1000 actinobacteria strains.</title>
        <authorList>
            <person name="Klenk H.-P."/>
        </authorList>
    </citation>
    <scope>NUCLEOTIDE SEQUENCE [LARGE SCALE GENOMIC DNA]</scope>
    <source>
        <strain evidence="1 2">DSM 104001</strain>
    </source>
</reference>
<name>A0A853CDR0_9ACTN</name>